<feature type="domain" description="Flagellin N-terminal" evidence="5">
    <location>
        <begin position="4"/>
        <end position="141"/>
    </location>
</feature>
<evidence type="ECO:0000313" key="7">
    <source>
        <dbReference type="EMBL" id="QDV72695.1"/>
    </source>
</evidence>
<dbReference type="GO" id="GO:0005576">
    <property type="term" value="C:extracellular region"/>
    <property type="evidence" value="ECO:0007669"/>
    <property type="project" value="UniProtKB-SubCell"/>
</dbReference>
<dbReference type="RefSeq" id="WP_145108406.1">
    <property type="nucleotide sequence ID" value="NZ_CP036349.1"/>
</dbReference>
<dbReference type="InterPro" id="IPR042187">
    <property type="entry name" value="Flagellin_C_sub2"/>
</dbReference>
<dbReference type="Pfam" id="PF07196">
    <property type="entry name" value="Flagellin_IN"/>
    <property type="match status" value="1"/>
</dbReference>
<evidence type="ECO:0000256" key="3">
    <source>
        <dbReference type="ARBA" id="ARBA00023143"/>
    </source>
</evidence>
<organism evidence="7 8">
    <name type="scientific">Botrimarina mediterranea</name>
    <dbReference type="NCBI Taxonomy" id="2528022"/>
    <lineage>
        <taxon>Bacteria</taxon>
        <taxon>Pseudomonadati</taxon>
        <taxon>Planctomycetota</taxon>
        <taxon>Planctomycetia</taxon>
        <taxon>Pirellulales</taxon>
        <taxon>Lacipirellulaceae</taxon>
        <taxon>Botrimarina</taxon>
    </lineage>
</organism>
<dbReference type="InterPro" id="IPR010810">
    <property type="entry name" value="Flagellin_hook_IN_motif"/>
</dbReference>
<evidence type="ECO:0000313" key="8">
    <source>
        <dbReference type="Proteomes" id="UP000316426"/>
    </source>
</evidence>
<dbReference type="Pfam" id="PF00700">
    <property type="entry name" value="Flagellin_C"/>
    <property type="match status" value="1"/>
</dbReference>
<keyword evidence="7" id="KW-0282">Flagellum</keyword>
<comment type="subcellular location">
    <subcellularLocation>
        <location evidence="4">Secreted</location>
    </subcellularLocation>
    <subcellularLocation>
        <location evidence="4">Bacterial flagellum</location>
    </subcellularLocation>
</comment>
<reference evidence="7 8" key="1">
    <citation type="submission" date="2019-02" db="EMBL/GenBank/DDBJ databases">
        <title>Deep-cultivation of Planctomycetes and their phenomic and genomic characterization uncovers novel biology.</title>
        <authorList>
            <person name="Wiegand S."/>
            <person name="Jogler M."/>
            <person name="Boedeker C."/>
            <person name="Pinto D."/>
            <person name="Vollmers J."/>
            <person name="Rivas-Marin E."/>
            <person name="Kohn T."/>
            <person name="Peeters S.H."/>
            <person name="Heuer A."/>
            <person name="Rast P."/>
            <person name="Oberbeckmann S."/>
            <person name="Bunk B."/>
            <person name="Jeske O."/>
            <person name="Meyerdierks A."/>
            <person name="Storesund J.E."/>
            <person name="Kallscheuer N."/>
            <person name="Luecker S."/>
            <person name="Lage O.M."/>
            <person name="Pohl T."/>
            <person name="Merkel B.J."/>
            <person name="Hornburger P."/>
            <person name="Mueller R.-W."/>
            <person name="Bruemmer F."/>
            <person name="Labrenz M."/>
            <person name="Spormann A.M."/>
            <person name="Op den Camp H."/>
            <person name="Overmann J."/>
            <person name="Amann R."/>
            <person name="Jetten M.S.M."/>
            <person name="Mascher T."/>
            <person name="Medema M.H."/>
            <person name="Devos D.P."/>
            <person name="Kaster A.-K."/>
            <person name="Ovreas L."/>
            <person name="Rohde M."/>
            <person name="Galperin M.Y."/>
            <person name="Jogler C."/>
        </authorList>
    </citation>
    <scope>NUCLEOTIDE SEQUENCE [LARGE SCALE GENOMIC DNA]</scope>
    <source>
        <strain evidence="7 8">Spa11</strain>
    </source>
</reference>
<proteinExistence type="inferred from homology"/>
<dbReference type="PRINTS" id="PR00207">
    <property type="entry name" value="FLAGELLIN"/>
</dbReference>
<dbReference type="Pfam" id="PF00669">
    <property type="entry name" value="Flagellin_N"/>
    <property type="match status" value="1"/>
</dbReference>
<dbReference type="KEGG" id="bmei:Spa11_08760"/>
<name>A0A518K4K7_9BACT</name>
<dbReference type="PANTHER" id="PTHR42792">
    <property type="entry name" value="FLAGELLIN"/>
    <property type="match status" value="1"/>
</dbReference>
<gene>
    <name evidence="7" type="primary">fliC</name>
    <name evidence="7" type="ORF">Spa11_08760</name>
</gene>
<dbReference type="SUPFAM" id="SSF64518">
    <property type="entry name" value="Phase 1 flagellin"/>
    <property type="match status" value="2"/>
</dbReference>
<keyword evidence="3 4" id="KW-0975">Bacterial flagellum</keyword>
<keyword evidence="7" id="KW-0966">Cell projection</keyword>
<evidence type="ECO:0000259" key="5">
    <source>
        <dbReference type="Pfam" id="PF00669"/>
    </source>
</evidence>
<evidence type="ECO:0000256" key="1">
    <source>
        <dbReference type="ARBA" id="ARBA00005709"/>
    </source>
</evidence>
<dbReference type="GO" id="GO:0005198">
    <property type="term" value="F:structural molecule activity"/>
    <property type="evidence" value="ECO:0007669"/>
    <property type="project" value="UniProtKB-UniRule"/>
</dbReference>
<dbReference type="InterPro" id="IPR001029">
    <property type="entry name" value="Flagellin_N"/>
</dbReference>
<dbReference type="InterPro" id="IPR046358">
    <property type="entry name" value="Flagellin_C"/>
</dbReference>
<dbReference type="Gene3D" id="1.20.1330.10">
    <property type="entry name" value="f41 fragment of flagellin, N-terminal domain"/>
    <property type="match status" value="2"/>
</dbReference>
<sequence length="1290" mass="127282">MTRINTNVGSLIGRNNLNRANASLSQSLTRLSTGLRINTGKDDPAGLIASENLRSDITSIKKAITNTDRANQVIATADSALGQVSSLLNDIRGLVTESANSGALSDDQIAANQLQIDSSLKALNRIAQTTTFQGRRLLDGSLDFQTSAGTDFSKLSALQINQANLGAAGEVNVDINVTRAATKASVEIGGITAGVEGAKANGSLSFTSSAPGTAEVDFELAGSADVAGTGSGNFTVQDVASTSATGTAVLETQVTGTLSIETEANAVFELNSKATGELSIGGNTIDLVAADGGNADGADGNDAAVLQINYGQGADTSSYDAGSGVLTVNVQALASAATIADVVTAINAGTDFTAASADGANTFTASEGDAATFALEGGGLELTLQALNDGDAGAGTGNAEISAIEIVSNGVNGTSFNTGTGVLTITTAADLTSAPATVGDIVTAINAGTDFSVDAAGLTAGELAAEFDLGAVNGTFTGATVAGAPTVTGQNESINLTALIDGTDASAIDSLTIAFGGPLGTSVAGNALTVNVGGADRNVTLQELVDAINAGSDFQADLGGADGSATFDPAGTVPDDDLNANFDLSLTPDSTIELTASASGAAAGIEGNSAATIAYSFGAATAGSAYDAGTNVLTVSLTQAEGTATVADLVSAINAGSDFTAAAGAANTAAVLQAADDSAAGTIALAGGVDATTRTESFTFNTVAGAGNDFDITFQTAATGSITDFDGGDSTVFGLSGSASQGYVVTLANDGTTNLSNLANDLAAAIGELDSVTFSGGAGDIFNPSTAPAGAAPSGVINVAGSDDGTTSNQTISLSGVDGGAAADVTFQFGTVLSGSTNITGDATNGYVVTIDDQAPVALSTIASDITAGIDGVTATFTGSGSVSDPSELITTNVQLTGGTPEGDDVITITADENGEAANRTIVFDDSQDLGAGAVSVTDDGTTITIAVDDDSDVNLSTIVSTLNSQLDGFTAALSDDSAGTGVYNGGSSTSPQLAQANNGATQTGGILADAVLELTGGTGAEVLNLKAGTTIDSIVEQINLTQDSTGVEASYTTDDLTGESTLILTSTTYGSKGVVGLDVISEDADGTFKTGLGNVKTLETGTDIEATVNGVAANGNGNKLSINTSTLELSTTVEAGFEGTSSFTITGGGANFQLGPDVVTNQQVRLGIGSVNTSALGGVSGLLYQLGQGESADLATDPTKAAAIVEESINQVTSLRGRLGAFQRTSLETNKNALNDTLANLTEAESSIRDADFAEETANLTRSQILVQSGTRVLGIANQNPQNVLSLLG</sequence>
<evidence type="ECO:0000259" key="6">
    <source>
        <dbReference type="Pfam" id="PF00700"/>
    </source>
</evidence>
<feature type="domain" description="Flagellin C-terminal" evidence="6">
    <location>
        <begin position="1205"/>
        <end position="1289"/>
    </location>
</feature>
<dbReference type="PANTHER" id="PTHR42792:SF2">
    <property type="entry name" value="FLAGELLIN"/>
    <property type="match status" value="1"/>
</dbReference>
<dbReference type="Proteomes" id="UP000316426">
    <property type="component" value="Chromosome"/>
</dbReference>
<dbReference type="InterPro" id="IPR001492">
    <property type="entry name" value="Flagellin"/>
</dbReference>
<dbReference type="Gene3D" id="6.10.10.10">
    <property type="entry name" value="Flagellar export chaperone, C-terminal domain"/>
    <property type="match status" value="1"/>
</dbReference>
<evidence type="ECO:0000256" key="2">
    <source>
        <dbReference type="ARBA" id="ARBA00022525"/>
    </source>
</evidence>
<dbReference type="GO" id="GO:0009288">
    <property type="term" value="C:bacterial-type flagellum"/>
    <property type="evidence" value="ECO:0007669"/>
    <property type="project" value="UniProtKB-SubCell"/>
</dbReference>
<keyword evidence="7" id="KW-0969">Cilium</keyword>
<dbReference type="EMBL" id="CP036349">
    <property type="protein sequence ID" value="QDV72695.1"/>
    <property type="molecule type" value="Genomic_DNA"/>
</dbReference>
<protein>
    <recommendedName>
        <fullName evidence="4">Flagellin</fullName>
    </recommendedName>
</protein>
<evidence type="ECO:0000256" key="4">
    <source>
        <dbReference type="RuleBase" id="RU362073"/>
    </source>
</evidence>
<comment type="similarity">
    <text evidence="1 4">Belongs to the bacterial flagellin family.</text>
</comment>
<comment type="function">
    <text evidence="4">Flagellin is the subunit protein which polymerizes to form the filaments of bacterial flagella.</text>
</comment>
<accession>A0A518K4K7</accession>
<keyword evidence="2 4" id="KW-0964">Secreted</keyword>
<keyword evidence="8" id="KW-1185">Reference proteome</keyword>